<evidence type="ECO:0000256" key="3">
    <source>
        <dbReference type="ARBA" id="ARBA00023002"/>
    </source>
</evidence>
<dbReference type="RefSeq" id="WP_154399211.1">
    <property type="nucleotide sequence ID" value="NZ_WKMC01000088.1"/>
</dbReference>
<keyword evidence="4" id="KW-0408">Iron</keyword>
<accession>A0A7K0HRJ8</accession>
<protein>
    <submittedName>
        <fullName evidence="7">FAD-dependent oxidoreductase</fullName>
    </submittedName>
</protein>
<dbReference type="PANTHER" id="PTHR43498">
    <property type="entry name" value="FERREDOXIN:COB-COM HETERODISULFIDE REDUCTASE SUBUNIT A"/>
    <property type="match status" value="1"/>
</dbReference>
<dbReference type="GO" id="GO:0016491">
    <property type="term" value="F:oxidoreductase activity"/>
    <property type="evidence" value="ECO:0007669"/>
    <property type="project" value="UniProtKB-KW"/>
</dbReference>
<feature type="non-terminal residue" evidence="7">
    <location>
        <position position="1"/>
    </location>
</feature>
<dbReference type="Pfam" id="PF12831">
    <property type="entry name" value="FAD_oxidored"/>
    <property type="match status" value="1"/>
</dbReference>
<reference evidence="7 8" key="1">
    <citation type="journal article" date="2019" name="Nat. Med.">
        <title>A library of human gut bacterial isolates paired with longitudinal multiomics data enables mechanistic microbiome research.</title>
        <authorList>
            <person name="Poyet M."/>
            <person name="Groussin M."/>
            <person name="Gibbons S.M."/>
            <person name="Avila-Pacheco J."/>
            <person name="Jiang X."/>
            <person name="Kearney S.M."/>
            <person name="Perrotta A.R."/>
            <person name="Berdy B."/>
            <person name="Zhao S."/>
            <person name="Lieberman T.D."/>
            <person name="Swanson P.K."/>
            <person name="Smith M."/>
            <person name="Roesemann S."/>
            <person name="Alexander J.E."/>
            <person name="Rich S.A."/>
            <person name="Livny J."/>
            <person name="Vlamakis H."/>
            <person name="Clish C."/>
            <person name="Bullock K."/>
            <person name="Deik A."/>
            <person name="Scott J."/>
            <person name="Pierce K.A."/>
            <person name="Xavier R.J."/>
            <person name="Alm E.J."/>
        </authorList>
    </citation>
    <scope>NUCLEOTIDE SEQUENCE [LARGE SCALE GENOMIC DNA]</scope>
    <source>
        <strain evidence="7 8">BIOML-A32</strain>
    </source>
</reference>
<proteinExistence type="predicted"/>
<dbReference type="EMBL" id="WKMC01000088">
    <property type="protein sequence ID" value="MRZ52884.1"/>
    <property type="molecule type" value="Genomic_DNA"/>
</dbReference>
<dbReference type="GO" id="GO:0046872">
    <property type="term" value="F:metal ion binding"/>
    <property type="evidence" value="ECO:0007669"/>
    <property type="project" value="UniProtKB-KW"/>
</dbReference>
<evidence type="ECO:0000256" key="1">
    <source>
        <dbReference type="ARBA" id="ARBA00022485"/>
    </source>
</evidence>
<dbReference type="GO" id="GO:0051539">
    <property type="term" value="F:4 iron, 4 sulfur cluster binding"/>
    <property type="evidence" value="ECO:0007669"/>
    <property type="project" value="UniProtKB-KW"/>
</dbReference>
<dbReference type="SUPFAM" id="SSF51905">
    <property type="entry name" value="FAD/NAD(P)-binding domain"/>
    <property type="match status" value="1"/>
</dbReference>
<feature type="region of interest" description="Disordered" evidence="6">
    <location>
        <begin position="358"/>
        <end position="382"/>
    </location>
</feature>
<name>A0A7K0HRJ8_PARDI</name>
<evidence type="ECO:0000313" key="7">
    <source>
        <dbReference type="EMBL" id="MRZ52884.1"/>
    </source>
</evidence>
<dbReference type="AlphaFoldDB" id="A0A7K0HRJ8"/>
<dbReference type="Proteomes" id="UP000441358">
    <property type="component" value="Unassembled WGS sequence"/>
</dbReference>
<keyword evidence="3" id="KW-0560">Oxidoreductase</keyword>
<feature type="region of interest" description="Disordered" evidence="6">
    <location>
        <begin position="1"/>
        <end position="22"/>
    </location>
</feature>
<dbReference type="PANTHER" id="PTHR43498:SF1">
    <property type="entry name" value="COB--COM HETERODISULFIDE REDUCTASE IRON-SULFUR SUBUNIT A"/>
    <property type="match status" value="1"/>
</dbReference>
<sequence>TYKELGGLQKEFGPEKGGNAQPAEYYEDQKKMDWLAGEKNVSLFLNFRAIGVTKEGDKITSVIVKHIESGKELKFEAPLFSDCTGDGTIGYLAGADYRMGREGRDEYGESIAPEKADKLTMGSSVQWYSVDNKKSSPFPEFGYGVEFNDKNCEKVMMGEWTWETGMNFDQIKDFERIRDYGMLVVYSNWSYLKNRMKENDQYKNRKLGWVAYVAGKRESRRLMGDYILKEDDITKNVSHEDASFATTWSIDLHWQDPKNSEHFPGNEFKAVTKHILIHPYAVPYRCLYSRNVDNLFMAGRNISVTHVALGTVRVMRTTGMMGEVVGMAASLCKKYDVTPRGVYRSHLEDLKTLMKEGVNKKGLPNNQRYNEGGMLKDKPVVQ</sequence>
<dbReference type="InterPro" id="IPR036188">
    <property type="entry name" value="FAD/NAD-bd_sf"/>
</dbReference>
<gene>
    <name evidence="7" type="ORF">GKD66_22285</name>
</gene>
<evidence type="ECO:0000256" key="4">
    <source>
        <dbReference type="ARBA" id="ARBA00023004"/>
    </source>
</evidence>
<comment type="caution">
    <text evidence="7">The sequence shown here is derived from an EMBL/GenBank/DDBJ whole genome shotgun (WGS) entry which is preliminary data.</text>
</comment>
<organism evidence="7 8">
    <name type="scientific">Parabacteroides distasonis</name>
    <dbReference type="NCBI Taxonomy" id="823"/>
    <lineage>
        <taxon>Bacteria</taxon>
        <taxon>Pseudomonadati</taxon>
        <taxon>Bacteroidota</taxon>
        <taxon>Bacteroidia</taxon>
        <taxon>Bacteroidales</taxon>
        <taxon>Tannerellaceae</taxon>
        <taxon>Parabacteroides</taxon>
    </lineage>
</organism>
<evidence type="ECO:0000256" key="2">
    <source>
        <dbReference type="ARBA" id="ARBA00022723"/>
    </source>
</evidence>
<dbReference type="InterPro" id="IPR039650">
    <property type="entry name" value="HdrA-like"/>
</dbReference>
<keyword evidence="1" id="KW-0004">4Fe-4S</keyword>
<evidence type="ECO:0000256" key="6">
    <source>
        <dbReference type="SAM" id="MobiDB-lite"/>
    </source>
</evidence>
<keyword evidence="5" id="KW-0411">Iron-sulfur</keyword>
<keyword evidence="2" id="KW-0479">Metal-binding</keyword>
<evidence type="ECO:0000256" key="5">
    <source>
        <dbReference type="ARBA" id="ARBA00023014"/>
    </source>
</evidence>
<evidence type="ECO:0000313" key="8">
    <source>
        <dbReference type="Proteomes" id="UP000441358"/>
    </source>
</evidence>